<evidence type="ECO:0000256" key="1">
    <source>
        <dbReference type="ARBA" id="ARBA00004323"/>
    </source>
</evidence>
<dbReference type="Proteomes" id="UP000015453">
    <property type="component" value="Unassembled WGS sequence"/>
</dbReference>
<sequence>IPAVIFSSGGYANHAFHAIADIIIPLYFTSHEFNGSVMFLVSDFESRCVSKYGPILERLSDYDLVDLKDDDRVLCFSRVILGLDSSRPELGGGPKLFTDHTMTDFKRFIRDTYSLKRHTVVDPLESPPRLLLISREASRRVENEGEIREMCERVGFEVDVREIKGEFSSIARYVNTFDVMVGVHGAGLANMIFLPENAIVVQIVPFALDVLSKFFYEFPTRDMKLGYLNYTVAWDETSLSKEYSSDDEVHTGYRDIVRRSWHEYWTIYMLYQNLTLNVSRLEKTISHAIHTLRN</sequence>
<dbReference type="InterPro" id="IPR007657">
    <property type="entry name" value="Glycosyltransferase_61"/>
</dbReference>
<keyword evidence="7" id="KW-1185">Reference proteome</keyword>
<dbReference type="GO" id="GO:0016763">
    <property type="term" value="F:pentosyltransferase activity"/>
    <property type="evidence" value="ECO:0007669"/>
    <property type="project" value="UniProtKB-ARBA"/>
</dbReference>
<feature type="non-terminal residue" evidence="6">
    <location>
        <position position="294"/>
    </location>
</feature>
<gene>
    <name evidence="6" type="ORF">M569_03873</name>
</gene>
<dbReference type="Pfam" id="PF04577">
    <property type="entry name" value="Glyco_transf_61"/>
    <property type="match status" value="1"/>
</dbReference>
<feature type="domain" description="Glycosyltransferase 61 catalytic" evidence="5">
    <location>
        <begin position="115"/>
        <end position="201"/>
    </location>
</feature>
<feature type="non-terminal residue" evidence="6">
    <location>
        <position position="1"/>
    </location>
</feature>
<dbReference type="InterPro" id="IPR049625">
    <property type="entry name" value="Glyco_transf_61_cat"/>
</dbReference>
<evidence type="ECO:0000313" key="6">
    <source>
        <dbReference type="EMBL" id="EPS70889.1"/>
    </source>
</evidence>
<dbReference type="PANTHER" id="PTHR20961:SF5">
    <property type="entry name" value="GLYCOSYLTRANSFERASE-RELATED"/>
    <property type="match status" value="1"/>
</dbReference>
<dbReference type="OrthoDB" id="529273at2759"/>
<name>S8CU49_9LAMI</name>
<proteinExistence type="predicted"/>
<keyword evidence="2" id="KW-0328">Glycosyltransferase</keyword>
<dbReference type="GO" id="GO:0000139">
    <property type="term" value="C:Golgi membrane"/>
    <property type="evidence" value="ECO:0007669"/>
    <property type="project" value="UniProtKB-SubCell"/>
</dbReference>
<keyword evidence="4" id="KW-0325">Glycoprotein</keyword>
<evidence type="ECO:0000256" key="2">
    <source>
        <dbReference type="ARBA" id="ARBA00022676"/>
    </source>
</evidence>
<keyword evidence="3" id="KW-0808">Transferase</keyword>
<evidence type="ECO:0000259" key="5">
    <source>
        <dbReference type="Pfam" id="PF04577"/>
    </source>
</evidence>
<evidence type="ECO:0000256" key="3">
    <source>
        <dbReference type="ARBA" id="ARBA00022679"/>
    </source>
</evidence>
<comment type="subcellular location">
    <subcellularLocation>
        <location evidence="1">Golgi apparatus membrane</location>
        <topology evidence="1">Single-pass type II membrane protein</topology>
    </subcellularLocation>
</comment>
<accession>S8CU49</accession>
<dbReference type="AlphaFoldDB" id="S8CU49"/>
<dbReference type="EMBL" id="AUSU01001489">
    <property type="protein sequence ID" value="EPS70889.1"/>
    <property type="molecule type" value="Genomic_DNA"/>
</dbReference>
<evidence type="ECO:0000313" key="7">
    <source>
        <dbReference type="Proteomes" id="UP000015453"/>
    </source>
</evidence>
<reference evidence="6 7" key="1">
    <citation type="journal article" date="2013" name="BMC Genomics">
        <title>The miniature genome of a carnivorous plant Genlisea aurea contains a low number of genes and short non-coding sequences.</title>
        <authorList>
            <person name="Leushkin E.V."/>
            <person name="Sutormin R.A."/>
            <person name="Nabieva E.R."/>
            <person name="Penin A.A."/>
            <person name="Kondrashov A.S."/>
            <person name="Logacheva M.D."/>
        </authorList>
    </citation>
    <scope>NUCLEOTIDE SEQUENCE [LARGE SCALE GENOMIC DNA]</scope>
</reference>
<evidence type="ECO:0000256" key="4">
    <source>
        <dbReference type="ARBA" id="ARBA00023180"/>
    </source>
</evidence>
<organism evidence="6 7">
    <name type="scientific">Genlisea aurea</name>
    <dbReference type="NCBI Taxonomy" id="192259"/>
    <lineage>
        <taxon>Eukaryota</taxon>
        <taxon>Viridiplantae</taxon>
        <taxon>Streptophyta</taxon>
        <taxon>Embryophyta</taxon>
        <taxon>Tracheophyta</taxon>
        <taxon>Spermatophyta</taxon>
        <taxon>Magnoliopsida</taxon>
        <taxon>eudicotyledons</taxon>
        <taxon>Gunneridae</taxon>
        <taxon>Pentapetalae</taxon>
        <taxon>asterids</taxon>
        <taxon>lamiids</taxon>
        <taxon>Lamiales</taxon>
        <taxon>Lentibulariaceae</taxon>
        <taxon>Genlisea</taxon>
    </lineage>
</organism>
<protein>
    <recommendedName>
        <fullName evidence="5">Glycosyltransferase 61 catalytic domain-containing protein</fullName>
    </recommendedName>
</protein>
<comment type="caution">
    <text evidence="6">The sequence shown here is derived from an EMBL/GenBank/DDBJ whole genome shotgun (WGS) entry which is preliminary data.</text>
</comment>
<dbReference type="PANTHER" id="PTHR20961">
    <property type="entry name" value="GLYCOSYLTRANSFERASE"/>
    <property type="match status" value="1"/>
</dbReference>